<dbReference type="SUPFAM" id="SSF52540">
    <property type="entry name" value="P-loop containing nucleoside triphosphate hydrolases"/>
    <property type="match status" value="1"/>
</dbReference>
<evidence type="ECO:0008006" key="3">
    <source>
        <dbReference type="Google" id="ProtNLM"/>
    </source>
</evidence>
<comment type="caution">
    <text evidence="1">The sequence shown here is derived from an EMBL/GenBank/DDBJ whole genome shotgun (WGS) entry which is preliminary data.</text>
</comment>
<evidence type="ECO:0000313" key="1">
    <source>
        <dbReference type="EMBL" id="ORX42437.1"/>
    </source>
</evidence>
<evidence type="ECO:0000313" key="2">
    <source>
        <dbReference type="Proteomes" id="UP000242146"/>
    </source>
</evidence>
<dbReference type="EMBL" id="MCGT01000067">
    <property type="protein sequence ID" value="ORX42437.1"/>
    <property type="molecule type" value="Genomic_DNA"/>
</dbReference>
<protein>
    <recommendedName>
        <fullName evidence="3">P-loop containing nucleoside triphosphate hydrolase protein</fullName>
    </recommendedName>
</protein>
<gene>
    <name evidence="1" type="ORF">DM01DRAFT_1341056</name>
</gene>
<keyword evidence="2" id="KW-1185">Reference proteome</keyword>
<dbReference type="Gene3D" id="3.40.50.300">
    <property type="entry name" value="P-loop containing nucleotide triphosphate hydrolases"/>
    <property type="match status" value="1"/>
</dbReference>
<dbReference type="Pfam" id="PF13671">
    <property type="entry name" value="AAA_33"/>
    <property type="match status" value="1"/>
</dbReference>
<proteinExistence type="predicted"/>
<dbReference type="InterPro" id="IPR027417">
    <property type="entry name" value="P-loop_NTPase"/>
</dbReference>
<dbReference type="AlphaFoldDB" id="A0A1X2G276"/>
<name>A0A1X2G276_9FUNG</name>
<sequence>MYTKKFLDLDFNVVVDRCNFDVDQRKTWVQIAGDYGVPVDCIVFTAGARECAQRIMTRKDHPTGVQGSEGQEILRRFVKNYSPPSADVNEGFRKILRVDPSPDPVCTDERISSVLQQLEDAPIVIYK</sequence>
<dbReference type="OrthoDB" id="3512845at2759"/>
<accession>A0A1X2G276</accession>
<organism evidence="1 2">
    <name type="scientific">Hesseltinella vesiculosa</name>
    <dbReference type="NCBI Taxonomy" id="101127"/>
    <lineage>
        <taxon>Eukaryota</taxon>
        <taxon>Fungi</taxon>
        <taxon>Fungi incertae sedis</taxon>
        <taxon>Mucoromycota</taxon>
        <taxon>Mucoromycotina</taxon>
        <taxon>Mucoromycetes</taxon>
        <taxon>Mucorales</taxon>
        <taxon>Cunninghamellaceae</taxon>
        <taxon>Hesseltinella</taxon>
    </lineage>
</organism>
<reference evidence="1 2" key="1">
    <citation type="submission" date="2016-07" db="EMBL/GenBank/DDBJ databases">
        <title>Pervasive Adenine N6-methylation of Active Genes in Fungi.</title>
        <authorList>
            <consortium name="DOE Joint Genome Institute"/>
            <person name="Mondo S.J."/>
            <person name="Dannebaum R.O."/>
            <person name="Kuo R.C."/>
            <person name="Labutti K."/>
            <person name="Haridas S."/>
            <person name="Kuo A."/>
            <person name="Salamov A."/>
            <person name="Ahrendt S.R."/>
            <person name="Lipzen A."/>
            <person name="Sullivan W."/>
            <person name="Andreopoulos W.B."/>
            <person name="Clum A."/>
            <person name="Lindquist E."/>
            <person name="Daum C."/>
            <person name="Ramamoorthy G.K."/>
            <person name="Gryganskyi A."/>
            <person name="Culley D."/>
            <person name="Magnuson J.K."/>
            <person name="James T.Y."/>
            <person name="O'Malley M.A."/>
            <person name="Stajich J.E."/>
            <person name="Spatafora J.W."/>
            <person name="Visel A."/>
            <person name="Grigoriev I.V."/>
        </authorList>
    </citation>
    <scope>NUCLEOTIDE SEQUENCE [LARGE SCALE GENOMIC DNA]</scope>
    <source>
        <strain evidence="1 2">NRRL 3301</strain>
    </source>
</reference>
<dbReference type="Proteomes" id="UP000242146">
    <property type="component" value="Unassembled WGS sequence"/>
</dbReference>
<dbReference type="STRING" id="101127.A0A1X2G276"/>